<dbReference type="OrthoDB" id="4491390at2759"/>
<keyword evidence="3" id="KW-1185">Reference proteome</keyword>
<evidence type="ECO:0000313" key="3">
    <source>
        <dbReference type="Proteomes" id="UP000799767"/>
    </source>
</evidence>
<evidence type="ECO:0008006" key="4">
    <source>
        <dbReference type="Google" id="ProtNLM"/>
    </source>
</evidence>
<dbReference type="Pfam" id="PF11951">
    <property type="entry name" value="Fungal_trans_2"/>
    <property type="match status" value="1"/>
</dbReference>
<name>A0A6A6PT20_9PEZI</name>
<dbReference type="InterPro" id="IPR021858">
    <property type="entry name" value="Fun_TF"/>
</dbReference>
<evidence type="ECO:0000256" key="1">
    <source>
        <dbReference type="SAM" id="MobiDB-lite"/>
    </source>
</evidence>
<protein>
    <recommendedName>
        <fullName evidence="4">Fungal-specific transcription factor domain-containing protein</fullName>
    </recommendedName>
</protein>
<dbReference type="PANTHER" id="PTHR38791">
    <property type="entry name" value="ZN(II)2CYS6 TRANSCRIPTION FACTOR (EUROFUNG)-RELATED-RELATED"/>
    <property type="match status" value="1"/>
</dbReference>
<evidence type="ECO:0000313" key="2">
    <source>
        <dbReference type="EMBL" id="KAF2483249.1"/>
    </source>
</evidence>
<dbReference type="EMBL" id="MU001635">
    <property type="protein sequence ID" value="KAF2483249.1"/>
    <property type="molecule type" value="Genomic_DNA"/>
</dbReference>
<feature type="region of interest" description="Disordered" evidence="1">
    <location>
        <begin position="36"/>
        <end position="63"/>
    </location>
</feature>
<dbReference type="InterPro" id="IPR053175">
    <property type="entry name" value="DHMBA_Reg_Transcription_Factor"/>
</dbReference>
<dbReference type="RefSeq" id="XP_033589819.1">
    <property type="nucleotide sequence ID" value="XM_033737914.1"/>
</dbReference>
<reference evidence="2" key="1">
    <citation type="journal article" date="2020" name="Stud. Mycol.">
        <title>101 Dothideomycetes genomes: a test case for predicting lifestyles and emergence of pathogens.</title>
        <authorList>
            <person name="Haridas S."/>
            <person name="Albert R."/>
            <person name="Binder M."/>
            <person name="Bloem J."/>
            <person name="Labutti K."/>
            <person name="Salamov A."/>
            <person name="Andreopoulos B."/>
            <person name="Baker S."/>
            <person name="Barry K."/>
            <person name="Bills G."/>
            <person name="Bluhm B."/>
            <person name="Cannon C."/>
            <person name="Castanera R."/>
            <person name="Culley D."/>
            <person name="Daum C."/>
            <person name="Ezra D."/>
            <person name="Gonzalez J."/>
            <person name="Henrissat B."/>
            <person name="Kuo A."/>
            <person name="Liang C."/>
            <person name="Lipzen A."/>
            <person name="Lutzoni F."/>
            <person name="Magnuson J."/>
            <person name="Mondo S."/>
            <person name="Nolan M."/>
            <person name="Ohm R."/>
            <person name="Pangilinan J."/>
            <person name="Park H.-J."/>
            <person name="Ramirez L."/>
            <person name="Alfaro M."/>
            <person name="Sun H."/>
            <person name="Tritt A."/>
            <person name="Yoshinaga Y."/>
            <person name="Zwiers L.-H."/>
            <person name="Turgeon B."/>
            <person name="Goodwin S."/>
            <person name="Spatafora J."/>
            <person name="Crous P."/>
            <person name="Grigoriev I."/>
        </authorList>
    </citation>
    <scope>NUCLEOTIDE SEQUENCE</scope>
    <source>
        <strain evidence="2">CBS 113389</strain>
    </source>
</reference>
<dbReference type="AlphaFoldDB" id="A0A6A6PT20"/>
<proteinExistence type="predicted"/>
<organism evidence="2 3">
    <name type="scientific">Neohortaea acidophila</name>
    <dbReference type="NCBI Taxonomy" id="245834"/>
    <lineage>
        <taxon>Eukaryota</taxon>
        <taxon>Fungi</taxon>
        <taxon>Dikarya</taxon>
        <taxon>Ascomycota</taxon>
        <taxon>Pezizomycotina</taxon>
        <taxon>Dothideomycetes</taxon>
        <taxon>Dothideomycetidae</taxon>
        <taxon>Mycosphaerellales</taxon>
        <taxon>Teratosphaeriaceae</taxon>
        <taxon>Neohortaea</taxon>
    </lineage>
</organism>
<dbReference type="GeneID" id="54478916"/>
<dbReference type="Proteomes" id="UP000799767">
    <property type="component" value="Unassembled WGS sequence"/>
</dbReference>
<gene>
    <name evidence="2" type="ORF">BDY17DRAFT_334313</name>
</gene>
<accession>A0A6A6PT20</accession>
<sequence length="487" mass="54207">MGAFDPSYLALNSLRAASIVTQHDERAAKRRKLRAIRERSTTDTSVDLEEHDPAPSVVTGTRVPPTIPNSTLLEHVATSRFFHHYVSADRTFCRLDLDFTTFIIDNAMMRAALAECIIALGILTLPRRSEASCMAARLRYARALRLTNHALRDKAEAKSDEILMAVILLSFFEVRPFSVRLYTTPDDEHSLASWTAHLDGARMLLRIRGRDLLQRGPTYRMFSILRAQILVNCLMTMQPVPQDLIDLSIDISQTQSEDERAGSEVVLLFARLCNLFASSRDAKTQSREEVLAHAIALDNDLIHWSQSLPPSYNYTTEPAPPSSNAFTAYCEVYSSLFSAEVWNLYRSARLGVNGLIMEQQSLLDLELAQQQQQPAYTSAPPSRARSDSATASPGLDVRLAVLESLRNDICAGTPFMLGRHGGDRALSDIPLCRRTPVMHHLLYILKTAGITKEMYNWAMAQVAELTPDAEGADGAICDPKTLTRTAK</sequence>